<protein>
    <recommendedName>
        <fullName evidence="1">YubB ferredoxin-like domain-containing protein</fullName>
    </recommendedName>
</protein>
<accession>A0A3S4Z854</accession>
<organism evidence="4 5">
    <name type="scientific">Mannheimia haemolytica</name>
    <name type="common">Pasteurella haemolytica</name>
    <dbReference type="NCBI Taxonomy" id="75985"/>
    <lineage>
        <taxon>Bacteria</taxon>
        <taxon>Pseudomonadati</taxon>
        <taxon>Pseudomonadota</taxon>
        <taxon>Gammaproteobacteria</taxon>
        <taxon>Pasteurellales</taxon>
        <taxon>Pasteurellaceae</taxon>
        <taxon>Mannheimia</taxon>
    </lineage>
</organism>
<evidence type="ECO:0000313" key="6">
    <source>
        <dbReference type="Proteomes" id="UP000315164"/>
    </source>
</evidence>
<proteinExistence type="predicted"/>
<reference evidence="6 7" key="2">
    <citation type="journal article" date="2019" name="Vet. Microbiol.">
        <title>Genetic characterization of susceptible and multi-drug resistant Mannheimia haemolytica isolated from high-risk stocker calves prior to and after antimicrobial metaphylaxis.</title>
        <authorList>
            <person name="Snyder E.R."/>
            <person name="Alvarez-Narvaez S."/>
            <person name="Credille B.C."/>
        </authorList>
    </citation>
    <scope>NUCLEOTIDE SEQUENCE [LARGE SCALE GENOMIC DNA]</scope>
    <source>
        <strain evidence="3 6">UGA-R5-128-1</strain>
        <strain evidence="2 7">UGA-R7-163-1</strain>
    </source>
</reference>
<dbReference type="EMBL" id="VAJI01000025">
    <property type="protein sequence ID" value="TRB35750.1"/>
    <property type="molecule type" value="Genomic_DNA"/>
</dbReference>
<evidence type="ECO:0000313" key="2">
    <source>
        <dbReference type="EMBL" id="TRB35750.1"/>
    </source>
</evidence>
<dbReference type="InterPro" id="IPR041329">
    <property type="entry name" value="YubB_C"/>
</dbReference>
<dbReference type="Proteomes" id="UP000318394">
    <property type="component" value="Unassembled WGS sequence"/>
</dbReference>
<dbReference type="EMBL" id="LR134495">
    <property type="protein sequence ID" value="VEI77641.1"/>
    <property type="molecule type" value="Genomic_DNA"/>
</dbReference>
<dbReference type="OrthoDB" id="7992117at2"/>
<name>A0A3S4Z854_MANHA</name>
<dbReference type="Pfam" id="PF18406">
    <property type="entry name" value="DUF1281_C"/>
    <property type="match status" value="1"/>
</dbReference>
<evidence type="ECO:0000313" key="4">
    <source>
        <dbReference type="EMBL" id="VEI77641.1"/>
    </source>
</evidence>
<keyword evidence="7" id="KW-1185">Reference proteome</keyword>
<gene>
    <name evidence="3" type="ORF">FEA53_10850</name>
    <name evidence="2" type="ORF">FEB89_10385</name>
    <name evidence="4" type="ORF">NCTC10643_01525</name>
</gene>
<evidence type="ECO:0000313" key="3">
    <source>
        <dbReference type="EMBL" id="TRB73044.1"/>
    </source>
</evidence>
<dbReference type="GeneID" id="31487985"/>
<reference evidence="4" key="1">
    <citation type="submission" date="2018-12" db="EMBL/GenBank/DDBJ databases">
        <authorList>
            <consortium name="Pathogen Informatics"/>
        </authorList>
    </citation>
    <scope>NUCLEOTIDE SEQUENCE [LARGE SCALE GENOMIC DNA]</scope>
    <source>
        <strain evidence="4">NCTC10643</strain>
    </source>
</reference>
<evidence type="ECO:0000313" key="5">
    <source>
        <dbReference type="Proteomes" id="UP000271188"/>
    </source>
</evidence>
<dbReference type="AlphaFoldDB" id="A0A3S4Z854"/>
<dbReference type="RefSeq" id="WP_012340806.1">
    <property type="nucleotide sequence ID" value="NZ_CP017504.1"/>
</dbReference>
<dbReference type="EMBL" id="VAJB01000028">
    <property type="protein sequence ID" value="TRB73044.1"/>
    <property type="molecule type" value="Genomic_DNA"/>
</dbReference>
<feature type="domain" description="YubB ferredoxin-like" evidence="1">
    <location>
        <begin position="159"/>
        <end position="233"/>
    </location>
</feature>
<dbReference type="Proteomes" id="UP000315164">
    <property type="component" value="Unassembled WGS sequence"/>
</dbReference>
<sequence>MPNWCENKLQIFCDCIQAKQIIPKLFRKTESDKWCLDFELLVPMPESICIESSSLGDRAMEFLKISPNRRLTRPLLKKYIYGSEIDRIYAKAKHHRWDVGHFINWLIKRPEQQSILWLNLALGQQYLSNLAQHGYKDWYDWSNEQWGCKWNVCSDSCQVSFNDNGSINCLFDTPWGPPDGWFQALCTAFPDIEFILSFFEPGMWFAGKYIANLDGSYCNIYIDDRGIRSFAEEVFNEEFEDEFEEKLE</sequence>
<evidence type="ECO:0000313" key="7">
    <source>
        <dbReference type="Proteomes" id="UP000318394"/>
    </source>
</evidence>
<evidence type="ECO:0000259" key="1">
    <source>
        <dbReference type="Pfam" id="PF18406"/>
    </source>
</evidence>
<dbReference type="Proteomes" id="UP000271188">
    <property type="component" value="Chromosome"/>
</dbReference>